<feature type="compositionally biased region" description="Polar residues" evidence="18">
    <location>
        <begin position="843"/>
        <end position="861"/>
    </location>
</feature>
<feature type="compositionally biased region" description="Basic and acidic residues" evidence="18">
    <location>
        <begin position="570"/>
        <end position="633"/>
    </location>
</feature>
<feature type="compositionally biased region" description="Low complexity" evidence="18">
    <location>
        <begin position="1173"/>
        <end position="1189"/>
    </location>
</feature>
<organism evidence="20 21">
    <name type="scientific">Wickerhamomyces mucosus</name>
    <dbReference type="NCBI Taxonomy" id="1378264"/>
    <lineage>
        <taxon>Eukaryota</taxon>
        <taxon>Fungi</taxon>
        <taxon>Dikarya</taxon>
        <taxon>Ascomycota</taxon>
        <taxon>Saccharomycotina</taxon>
        <taxon>Saccharomycetes</taxon>
        <taxon>Phaffomycetales</taxon>
        <taxon>Wickerhamomycetaceae</taxon>
        <taxon>Wickerhamomyces</taxon>
    </lineage>
</organism>
<dbReference type="InterPro" id="IPR013761">
    <property type="entry name" value="SAM/pointed_sf"/>
</dbReference>
<evidence type="ECO:0000256" key="9">
    <source>
        <dbReference type="ARBA" id="ARBA00022583"/>
    </source>
</evidence>
<dbReference type="Pfam" id="PF03983">
    <property type="entry name" value="SHD1"/>
    <property type="match status" value="1"/>
</dbReference>
<evidence type="ECO:0000256" key="12">
    <source>
        <dbReference type="ARBA" id="ARBA00023136"/>
    </source>
</evidence>
<dbReference type="GO" id="GO:0005886">
    <property type="term" value="C:plasma membrane"/>
    <property type="evidence" value="ECO:0007669"/>
    <property type="project" value="UniProtKB-SubCell"/>
</dbReference>
<keyword evidence="9" id="KW-0254">Endocytosis</keyword>
<evidence type="ECO:0000256" key="14">
    <source>
        <dbReference type="ARBA" id="ARBA00023212"/>
    </source>
</evidence>
<dbReference type="InterPro" id="IPR035800">
    <property type="entry name" value="Sla1_SH3_1"/>
</dbReference>
<evidence type="ECO:0000256" key="7">
    <source>
        <dbReference type="ARBA" id="ARBA00022475"/>
    </source>
</evidence>
<feature type="compositionally biased region" description="Low complexity" evidence="18">
    <location>
        <begin position="445"/>
        <end position="455"/>
    </location>
</feature>
<keyword evidence="21" id="KW-1185">Reference proteome</keyword>
<protein>
    <recommendedName>
        <fullName evidence="5">Actin cytoskeleton-regulatory complex protein SLA1</fullName>
    </recommendedName>
    <alternativeName>
        <fullName evidence="16">Actin cytoskeleton-regulatory complex protein sla1</fullName>
    </alternativeName>
</protein>
<dbReference type="Pfam" id="PF14604">
    <property type="entry name" value="SH3_9"/>
    <property type="match status" value="1"/>
</dbReference>
<feature type="compositionally biased region" description="Polar residues" evidence="18">
    <location>
        <begin position="1201"/>
        <end position="1216"/>
    </location>
</feature>
<feature type="region of interest" description="Disordered" evidence="18">
    <location>
        <begin position="440"/>
        <end position="481"/>
    </location>
</feature>
<evidence type="ECO:0000256" key="4">
    <source>
        <dbReference type="ARBA" id="ARBA00007948"/>
    </source>
</evidence>
<feature type="region of interest" description="Disordered" evidence="18">
    <location>
        <begin position="822"/>
        <end position="862"/>
    </location>
</feature>
<dbReference type="SUPFAM" id="SSF50044">
    <property type="entry name" value="SH3-domain"/>
    <property type="match status" value="3"/>
</dbReference>
<dbReference type="GO" id="GO:0030833">
    <property type="term" value="P:regulation of actin filament polymerization"/>
    <property type="evidence" value="ECO:0007669"/>
    <property type="project" value="TreeGrafter"/>
</dbReference>
<feature type="compositionally biased region" description="Basic and acidic residues" evidence="18">
    <location>
        <begin position="553"/>
        <end position="563"/>
    </location>
</feature>
<dbReference type="SMART" id="SM00326">
    <property type="entry name" value="SH3"/>
    <property type="match status" value="3"/>
</dbReference>
<dbReference type="PANTHER" id="PTHR15735">
    <property type="entry name" value="FCH AND DOUBLE SH3 DOMAINS PROTEIN"/>
    <property type="match status" value="1"/>
</dbReference>
<keyword evidence="8" id="KW-0963">Cytoplasm</keyword>
<dbReference type="Gene3D" id="1.10.150.50">
    <property type="entry name" value="Transcription Factor, Ets-1"/>
    <property type="match status" value="1"/>
</dbReference>
<gene>
    <name evidence="20" type="ORF">WICMUC_002953</name>
</gene>
<dbReference type="CDD" id="cd11773">
    <property type="entry name" value="SH3_Sla1p_1"/>
    <property type="match status" value="1"/>
</dbReference>
<feature type="region of interest" description="Disordered" evidence="18">
    <location>
        <begin position="761"/>
        <end position="782"/>
    </location>
</feature>
<evidence type="ECO:0000256" key="16">
    <source>
        <dbReference type="ARBA" id="ARBA00070651"/>
    </source>
</evidence>
<dbReference type="InterPro" id="IPR036028">
    <property type="entry name" value="SH3-like_dom_sf"/>
</dbReference>
<keyword evidence="10" id="KW-0677">Repeat</keyword>
<feature type="region of interest" description="Disordered" evidence="18">
    <location>
        <begin position="541"/>
        <end position="657"/>
    </location>
</feature>
<feature type="compositionally biased region" description="Acidic residues" evidence="18">
    <location>
        <begin position="193"/>
        <end position="203"/>
    </location>
</feature>
<evidence type="ECO:0000256" key="5">
    <source>
        <dbReference type="ARBA" id="ARBA00020357"/>
    </source>
</evidence>
<evidence type="ECO:0000256" key="15">
    <source>
        <dbReference type="ARBA" id="ARBA00025194"/>
    </source>
</evidence>
<feature type="region of interest" description="Disordered" evidence="18">
    <location>
        <begin position="1173"/>
        <end position="1216"/>
    </location>
</feature>
<dbReference type="GO" id="GO:0030674">
    <property type="term" value="F:protein-macromolecule adaptor activity"/>
    <property type="evidence" value="ECO:0007669"/>
    <property type="project" value="InterPro"/>
</dbReference>
<dbReference type="Pfam" id="PF00018">
    <property type="entry name" value="SH3_1"/>
    <property type="match status" value="2"/>
</dbReference>
<keyword evidence="6 17" id="KW-0728">SH3 domain</keyword>
<dbReference type="CDD" id="cd11774">
    <property type="entry name" value="SH3_Sla1p_2"/>
    <property type="match status" value="1"/>
</dbReference>
<evidence type="ECO:0000256" key="13">
    <source>
        <dbReference type="ARBA" id="ARBA00023203"/>
    </source>
</evidence>
<comment type="subcellular location">
    <subcellularLocation>
        <location evidence="3">Cell membrane</location>
        <topology evidence="3">Peripheral membrane protein</topology>
        <orientation evidence="3">Cytoplasmic side</orientation>
    </subcellularLocation>
    <subcellularLocation>
        <location evidence="2">Cytoplasm</location>
        <location evidence="2">Cytoskeleton</location>
        <location evidence="2">Actin patch</location>
    </subcellularLocation>
    <subcellularLocation>
        <location evidence="1">Endosome membrane</location>
        <topology evidence="1">Peripheral membrane protein</topology>
        <orientation evidence="1">Cytoplasmic side</orientation>
    </subcellularLocation>
</comment>
<dbReference type="FunFam" id="2.30.30.40:FF:000300">
    <property type="entry name" value="Actin cytoskeleton-regulatory complex protein SLA1"/>
    <property type="match status" value="1"/>
</dbReference>
<dbReference type="PRINTS" id="PR00452">
    <property type="entry name" value="SH3DOMAIN"/>
</dbReference>
<feature type="domain" description="SH3" evidence="19">
    <location>
        <begin position="68"/>
        <end position="128"/>
    </location>
</feature>
<dbReference type="GO" id="GO:0030479">
    <property type="term" value="C:actin cortical patch"/>
    <property type="evidence" value="ECO:0007669"/>
    <property type="project" value="UniProtKB-SubCell"/>
</dbReference>
<evidence type="ECO:0000313" key="21">
    <source>
        <dbReference type="Proteomes" id="UP000769528"/>
    </source>
</evidence>
<keyword evidence="12" id="KW-0472">Membrane</keyword>
<evidence type="ECO:0000256" key="6">
    <source>
        <dbReference type="ARBA" id="ARBA00022443"/>
    </source>
</evidence>
<dbReference type="InterPro" id="IPR056996">
    <property type="entry name" value="PH_SLA1"/>
</dbReference>
<reference evidence="20" key="1">
    <citation type="journal article" date="2021" name="Open Biol.">
        <title>Shared evolutionary footprints suggest mitochondrial oxidative damage underlies multiple complex I losses in fungi.</title>
        <authorList>
            <person name="Schikora-Tamarit M.A."/>
            <person name="Marcet-Houben M."/>
            <person name="Nosek J."/>
            <person name="Gabaldon T."/>
        </authorList>
    </citation>
    <scope>NUCLEOTIDE SEQUENCE</scope>
    <source>
        <strain evidence="20">CBS6341</strain>
    </source>
</reference>
<accession>A0A9P8PMM9</accession>
<evidence type="ECO:0000313" key="20">
    <source>
        <dbReference type="EMBL" id="KAH3674933.1"/>
    </source>
</evidence>
<feature type="domain" description="SH3" evidence="19">
    <location>
        <begin position="360"/>
        <end position="422"/>
    </location>
</feature>
<reference evidence="20" key="2">
    <citation type="submission" date="2021-01" db="EMBL/GenBank/DDBJ databases">
        <authorList>
            <person name="Schikora-Tamarit M.A."/>
        </authorList>
    </citation>
    <scope>NUCLEOTIDE SEQUENCE</scope>
    <source>
        <strain evidence="20">CBS6341</strain>
    </source>
</reference>
<evidence type="ECO:0000256" key="8">
    <source>
        <dbReference type="ARBA" id="ARBA00022490"/>
    </source>
</evidence>
<dbReference type="Proteomes" id="UP000769528">
    <property type="component" value="Unassembled WGS sequence"/>
</dbReference>
<feature type="compositionally biased region" description="Polar residues" evidence="18">
    <location>
        <begin position="212"/>
        <end position="224"/>
    </location>
</feature>
<comment type="similarity">
    <text evidence="4">Belongs to the SLA1 family.</text>
</comment>
<dbReference type="Gene3D" id="2.30.30.700">
    <property type="entry name" value="SLA1 homology domain 1"/>
    <property type="match status" value="1"/>
</dbReference>
<dbReference type="InterPro" id="IPR001452">
    <property type="entry name" value="SH3_domain"/>
</dbReference>
<dbReference type="GO" id="GO:0043130">
    <property type="term" value="F:ubiquitin binding"/>
    <property type="evidence" value="ECO:0007669"/>
    <property type="project" value="InterPro"/>
</dbReference>
<keyword evidence="11" id="KW-0967">Endosome</keyword>
<dbReference type="PROSITE" id="PS50002">
    <property type="entry name" value="SH3"/>
    <property type="match status" value="3"/>
</dbReference>
<evidence type="ECO:0000256" key="10">
    <source>
        <dbReference type="ARBA" id="ARBA00022737"/>
    </source>
</evidence>
<dbReference type="OrthoDB" id="26539at2759"/>
<dbReference type="GO" id="GO:0000147">
    <property type="term" value="P:actin cortical patch assembly"/>
    <property type="evidence" value="ECO:0007669"/>
    <property type="project" value="TreeGrafter"/>
</dbReference>
<dbReference type="InterPro" id="IPR035821">
    <property type="entry name" value="Sla1_SH3_3"/>
</dbReference>
<dbReference type="GO" id="GO:0010008">
    <property type="term" value="C:endosome membrane"/>
    <property type="evidence" value="ECO:0007669"/>
    <property type="project" value="UniProtKB-SubCell"/>
</dbReference>
<sequence>MSFLGVYKAVYSYSPQNDQELAIEEDDILYLLEKSDIDDWWTVKKRVVGSDVEEPTGLVPSNYIEPAVPIAQAIALYDYQRQTDEEITFNEGDKFEIYDDKDPDWILVSKNDTEFGFVPSNYIENTNGTSSQSLPAILPPPSHPSVLTQKVNVEQQTFQAPPQRLDRETQEDTTPPLPTIPRPLQDGTHREEAEEEEEVEGEELPPPKPARPSQSTSNETYYQSSFRNQEKENDGYEDSNKRLQQQNDDADDGELYTWQVNEVDGRKKRKAMLAIGNSMIYFSPDQGNGTPQQWRILDLISYSSEKKHVFLELKNPLYSLELHAGSKDTASEILNILSELKGASNASGLKEVRKAAASTPSKNQGRIKYDFQGESSNELTVHENDIVNIINDKKSQDWWLVQNSITGTKGIVPAQFVEPIEGKSSSSKLSSFFGLNRSKSKDNLKSPSKSPSKAASRNHESYSESPTRKQSSSLAPKESKLRTWEDRSGSFKVEAEFLGVVEGKVHLHKANGVKIAVAAPKLSLADLEYVERVTGMSLEAYKSKKSTSGSGAEDERERRERKERERKRRERDEREHQKVARERDERNRDRYEREQDRAERERDREERDRLRKELEETKKKLDEKPPPKPERPESSTTSTTSTIKNARSNSRDSDIKSTANSDYDWFELFLEAGVDVNQCQRYTTNFQREQIDPSIIESIDASVLRTLGLREGDIIRVTRYLDKKFNREPLSTNPTGNGGLITDSSGALKVNRAGSINKVGDSLPSPIKSTTPAIPTAGTDDDAWTVRPAVNNELADKPLQSQFTGSMHDLISLKPLQPVSTSSSAKIGAVPSPKPLEPVRTGPTGTTNLSSQPTGAVSAQPTGLVPLDPFKTGGNILPLTTGNFVYLPIQPAGTSLSLQKTGTIAGIGPIAGLSLQPTGLVPLQKTGSLPPSTSFVSQPTGLIPLQKTGGFPPPTTFGTQQTGLIPLQQTGGLPPVSLQKTGQLINPSLTGGLPQTTFGAVQTSFGALNVTGGLPTSSFGQQQAAFGAGLSNQNLNVALQPQLTQPQLNTFQQTGGFGPQPTFNTQQTSSLNQFANQPTGFNSTFNGQQPPLGSQISQLTSQFNNASLQTYPFGQQQQQQSFQPGFEYQQPFQTGFQQQQPFQTGFQQQQPFQTGFQQQQPLNGFQQRQPFESFQQQQSQLSFGGSTQQPLEAQPTGFGFGNSSTQSNTAFGSTGGQRANLANASAENPFGF</sequence>
<dbReference type="AlphaFoldDB" id="A0A9P8PMM9"/>
<name>A0A9P8PMM9_9ASCO</name>
<comment type="function">
    <text evidence="15">Component of the PAN1 actin cytoskeleton-regulatory complex required for the internalization of endosomes during actin-coupled endocytosis. The complex links the site of endocytosis to the cell membrane-associated actin cytoskeleton. Mediates uptake of external molecules and vacuolar degradation of plasma membrane proteins. Plays a role in the proper organization of the cell membrane-associated actin cytoskeleton and promotes its destabilization.</text>
</comment>
<comment type="caution">
    <text evidence="20">The sequence shown here is derived from an EMBL/GenBank/DDBJ whole genome shotgun (WGS) entry which is preliminary data.</text>
</comment>
<dbReference type="CDD" id="cd11775">
    <property type="entry name" value="SH3_Sla1p_3"/>
    <property type="match status" value="1"/>
</dbReference>
<evidence type="ECO:0000256" key="3">
    <source>
        <dbReference type="ARBA" id="ARBA00004413"/>
    </source>
</evidence>
<feature type="compositionally biased region" description="Polar residues" evidence="18">
    <location>
        <begin position="463"/>
        <end position="474"/>
    </location>
</feature>
<proteinExistence type="inferred from homology"/>
<dbReference type="GO" id="GO:0006897">
    <property type="term" value="P:endocytosis"/>
    <property type="evidence" value="ECO:0007669"/>
    <property type="project" value="UniProtKB-KW"/>
</dbReference>
<dbReference type="GO" id="GO:0005634">
    <property type="term" value="C:nucleus"/>
    <property type="evidence" value="ECO:0007669"/>
    <property type="project" value="TreeGrafter"/>
</dbReference>
<evidence type="ECO:0000259" key="19">
    <source>
        <dbReference type="PROSITE" id="PS50002"/>
    </source>
</evidence>
<dbReference type="Gene3D" id="2.30.30.40">
    <property type="entry name" value="SH3 Domains"/>
    <property type="match status" value="3"/>
</dbReference>
<dbReference type="GO" id="GO:0003779">
    <property type="term" value="F:actin binding"/>
    <property type="evidence" value="ECO:0007669"/>
    <property type="project" value="UniProtKB-KW"/>
</dbReference>
<feature type="domain" description="SH3" evidence="19">
    <location>
        <begin position="2"/>
        <end position="66"/>
    </location>
</feature>
<dbReference type="InterPro" id="IPR007131">
    <property type="entry name" value="SHD1"/>
</dbReference>
<dbReference type="GO" id="GO:0042802">
    <property type="term" value="F:identical protein binding"/>
    <property type="evidence" value="ECO:0007669"/>
    <property type="project" value="InterPro"/>
</dbReference>
<dbReference type="PANTHER" id="PTHR15735:SF19">
    <property type="entry name" value="ACTIN CYTOSKELETON-REGULATORY COMPLEX PROTEIN SLA1"/>
    <property type="match status" value="1"/>
</dbReference>
<evidence type="ECO:0000256" key="11">
    <source>
        <dbReference type="ARBA" id="ARBA00022753"/>
    </source>
</evidence>
<evidence type="ECO:0000256" key="2">
    <source>
        <dbReference type="ARBA" id="ARBA00004134"/>
    </source>
</evidence>
<evidence type="ECO:0000256" key="1">
    <source>
        <dbReference type="ARBA" id="ARBA00004125"/>
    </source>
</evidence>
<keyword evidence="13" id="KW-0009">Actin-binding</keyword>
<feature type="region of interest" description="Disordered" evidence="18">
    <location>
        <begin position="158"/>
        <end position="224"/>
    </location>
</feature>
<dbReference type="Pfam" id="PF24081">
    <property type="entry name" value="PH_SLA1"/>
    <property type="match status" value="1"/>
</dbReference>
<evidence type="ECO:0000256" key="17">
    <source>
        <dbReference type="PROSITE-ProRule" id="PRU00192"/>
    </source>
</evidence>
<evidence type="ECO:0000256" key="18">
    <source>
        <dbReference type="SAM" id="MobiDB-lite"/>
    </source>
</evidence>
<keyword evidence="14" id="KW-0206">Cytoskeleton</keyword>
<dbReference type="EMBL" id="JAEUBF010000790">
    <property type="protein sequence ID" value="KAH3674933.1"/>
    <property type="molecule type" value="Genomic_DNA"/>
</dbReference>
<keyword evidence="7" id="KW-1003">Cell membrane</keyword>